<comment type="caution">
    <text evidence="2">The sequence shown here is derived from an EMBL/GenBank/DDBJ whole genome shotgun (WGS) entry which is preliminary data.</text>
</comment>
<gene>
    <name evidence="2" type="ORF">ACD_49C00060G0047</name>
</gene>
<reference evidence="2" key="1">
    <citation type="journal article" date="2012" name="Science">
        <title>Fermentation, hydrogen, and sulfur metabolism in multiple uncultivated bacterial phyla.</title>
        <authorList>
            <person name="Wrighton K.C."/>
            <person name="Thomas B.C."/>
            <person name="Sharon I."/>
            <person name="Miller C.S."/>
            <person name="Castelle C.J."/>
            <person name="VerBerkmoes N.C."/>
            <person name="Wilkins M.J."/>
            <person name="Hettich R.L."/>
            <person name="Lipton M.S."/>
            <person name="Williams K.H."/>
            <person name="Long P.E."/>
            <person name="Banfield J.F."/>
        </authorList>
    </citation>
    <scope>NUCLEOTIDE SEQUENCE [LARGE SCALE GENOMIC DNA]</scope>
</reference>
<accession>K2ADU3</accession>
<evidence type="ECO:0000313" key="2">
    <source>
        <dbReference type="EMBL" id="EKD66205.1"/>
    </source>
</evidence>
<sequence>MNKKINYIIWGFIFLSILSVFFLVNKNDVNLSVINSAEANPDFICIQDVSSQPCTINPASCTPWINSRRTCNWTTATQVAYYSVRIWCAEWPICDLEQLPQEYQCPVWLTLSNYGSYTWIGLDWKICYKTTNFVWSQYSNLYDPSSESFIWVYYVDASLKPKTCPAWSWIQNYVWEYGGPSWRHSNNFTYNTTSCTIVQTDTTPPTWDPETTYE</sequence>
<evidence type="ECO:0000256" key="1">
    <source>
        <dbReference type="SAM" id="Phobius"/>
    </source>
</evidence>
<protein>
    <submittedName>
        <fullName evidence="2">Uncharacterized protein</fullName>
    </submittedName>
</protein>
<dbReference type="EMBL" id="AMFJ01021646">
    <property type="protein sequence ID" value="EKD66205.1"/>
    <property type="molecule type" value="Genomic_DNA"/>
</dbReference>
<keyword evidence="1" id="KW-1133">Transmembrane helix</keyword>
<name>K2ADU3_9BACT</name>
<feature type="transmembrane region" description="Helical" evidence="1">
    <location>
        <begin position="7"/>
        <end position="24"/>
    </location>
</feature>
<dbReference type="AlphaFoldDB" id="K2ADU3"/>
<proteinExistence type="predicted"/>
<keyword evidence="1" id="KW-0812">Transmembrane</keyword>
<keyword evidence="1" id="KW-0472">Membrane</keyword>
<organism evidence="2">
    <name type="scientific">uncultured bacterium</name>
    <name type="common">gcode 4</name>
    <dbReference type="NCBI Taxonomy" id="1234023"/>
    <lineage>
        <taxon>Bacteria</taxon>
        <taxon>environmental samples</taxon>
    </lineage>
</organism>